<dbReference type="EMBL" id="HACG01021791">
    <property type="protein sequence ID" value="CEK68656.1"/>
    <property type="molecule type" value="Transcribed_RNA"/>
</dbReference>
<feature type="non-terminal residue" evidence="2">
    <location>
        <position position="111"/>
    </location>
</feature>
<feature type="region of interest" description="Disordered" evidence="1">
    <location>
        <begin position="1"/>
        <end position="43"/>
    </location>
</feature>
<accession>A0A0B6ZLB4</accession>
<gene>
    <name evidence="2" type="primary">ORF67158</name>
</gene>
<feature type="compositionally biased region" description="Basic and acidic residues" evidence="1">
    <location>
        <begin position="83"/>
        <end position="96"/>
    </location>
</feature>
<proteinExistence type="predicted"/>
<protein>
    <submittedName>
        <fullName evidence="2">Uncharacterized protein</fullName>
    </submittedName>
</protein>
<reference evidence="2" key="1">
    <citation type="submission" date="2014-12" db="EMBL/GenBank/DDBJ databases">
        <title>Insight into the proteome of Arion vulgaris.</title>
        <authorList>
            <person name="Aradska J."/>
            <person name="Bulat T."/>
            <person name="Smidak R."/>
            <person name="Sarate P."/>
            <person name="Gangsoo J."/>
            <person name="Sialana F."/>
            <person name="Bilban M."/>
            <person name="Lubec G."/>
        </authorList>
    </citation>
    <scope>NUCLEOTIDE SEQUENCE</scope>
    <source>
        <tissue evidence="2">Skin</tissue>
    </source>
</reference>
<feature type="non-terminal residue" evidence="2">
    <location>
        <position position="1"/>
    </location>
</feature>
<evidence type="ECO:0000256" key="1">
    <source>
        <dbReference type="SAM" id="MobiDB-lite"/>
    </source>
</evidence>
<organism evidence="2">
    <name type="scientific">Arion vulgaris</name>
    <dbReference type="NCBI Taxonomy" id="1028688"/>
    <lineage>
        <taxon>Eukaryota</taxon>
        <taxon>Metazoa</taxon>
        <taxon>Spiralia</taxon>
        <taxon>Lophotrochozoa</taxon>
        <taxon>Mollusca</taxon>
        <taxon>Gastropoda</taxon>
        <taxon>Heterobranchia</taxon>
        <taxon>Euthyneura</taxon>
        <taxon>Panpulmonata</taxon>
        <taxon>Eupulmonata</taxon>
        <taxon>Stylommatophora</taxon>
        <taxon>Helicina</taxon>
        <taxon>Arionoidea</taxon>
        <taxon>Arionidae</taxon>
        <taxon>Arion</taxon>
    </lineage>
</organism>
<evidence type="ECO:0000313" key="2">
    <source>
        <dbReference type="EMBL" id="CEK68656.1"/>
    </source>
</evidence>
<feature type="region of interest" description="Disordered" evidence="1">
    <location>
        <begin position="75"/>
        <end position="98"/>
    </location>
</feature>
<sequence length="111" mass="12214">GMTRSNSCENIDGRTKSKAPSYKKKEEQSIGAPGRGTGGYANTEVLTDDEDKVHLYGHGESKKLHGLRKLFGKLKRSSSQDFEGGRERGEDGEFRRGGVRATASARLAWNR</sequence>
<dbReference type="AlphaFoldDB" id="A0A0B6ZLB4"/>
<name>A0A0B6ZLB4_9EUPU</name>